<feature type="region of interest" description="Disordered" evidence="1">
    <location>
        <begin position="1"/>
        <end position="34"/>
    </location>
</feature>
<dbReference type="Proteomes" id="UP000292957">
    <property type="component" value="Unassembled WGS sequence"/>
</dbReference>
<accession>A0A4Q9MU69</accession>
<feature type="region of interest" description="Disordered" evidence="1">
    <location>
        <begin position="71"/>
        <end position="90"/>
    </location>
</feature>
<dbReference type="AlphaFoldDB" id="A0A4Q9MU69"/>
<evidence type="ECO:0000256" key="1">
    <source>
        <dbReference type="SAM" id="MobiDB-lite"/>
    </source>
</evidence>
<protein>
    <submittedName>
        <fullName evidence="2">Uncharacterized protein</fullName>
    </submittedName>
</protein>
<evidence type="ECO:0000313" key="2">
    <source>
        <dbReference type="EMBL" id="TBU29931.1"/>
    </source>
</evidence>
<name>A0A4Q9MU69_9APHY</name>
<organism evidence="2">
    <name type="scientific">Dichomitus squalens</name>
    <dbReference type="NCBI Taxonomy" id="114155"/>
    <lineage>
        <taxon>Eukaryota</taxon>
        <taxon>Fungi</taxon>
        <taxon>Dikarya</taxon>
        <taxon>Basidiomycota</taxon>
        <taxon>Agaricomycotina</taxon>
        <taxon>Agaricomycetes</taxon>
        <taxon>Polyporales</taxon>
        <taxon>Polyporaceae</taxon>
        <taxon>Dichomitus</taxon>
    </lineage>
</organism>
<dbReference type="EMBL" id="ML143409">
    <property type="protein sequence ID" value="TBU29931.1"/>
    <property type="molecule type" value="Genomic_DNA"/>
</dbReference>
<sequence length="178" mass="19516">MSRPRNLPQRRRQSRPASVLLATRTSAGRDARPRCQWSHSCSPSISAPGKADCAGSLRNGAAALLPARGRRHFAESSGHPSPEAGVGRRSRAPLEDAVAWTLDRRGERRGVRSKELTCYRRLSGLPPAPFKLIGHPSGYVTTGTPRAYVRGPTRVCFFSADTVYVGRWTCDTYSCLPR</sequence>
<proteinExistence type="predicted"/>
<reference evidence="2" key="1">
    <citation type="submission" date="2019-01" db="EMBL/GenBank/DDBJ databases">
        <title>Draft genome sequences of three monokaryotic isolates of the white-rot basidiomycete fungus Dichomitus squalens.</title>
        <authorList>
            <consortium name="DOE Joint Genome Institute"/>
            <person name="Lopez S.C."/>
            <person name="Andreopoulos B."/>
            <person name="Pangilinan J."/>
            <person name="Lipzen A."/>
            <person name="Riley R."/>
            <person name="Ahrendt S."/>
            <person name="Ng V."/>
            <person name="Barry K."/>
            <person name="Daum C."/>
            <person name="Grigoriev I.V."/>
            <person name="Hilden K.S."/>
            <person name="Makela M.R."/>
            <person name="de Vries R.P."/>
        </authorList>
    </citation>
    <scope>NUCLEOTIDE SEQUENCE [LARGE SCALE GENOMIC DNA]</scope>
    <source>
        <strain evidence="2">OM18370.1</strain>
    </source>
</reference>
<gene>
    <name evidence="2" type="ORF">BD311DRAFT_246446</name>
</gene>